<dbReference type="Gene3D" id="3.40.50.2300">
    <property type="match status" value="2"/>
</dbReference>
<dbReference type="EMBL" id="JAIMJA010000032">
    <property type="protein sequence ID" value="MCE2597085.1"/>
    <property type="molecule type" value="Genomic_DNA"/>
</dbReference>
<dbReference type="InterPro" id="IPR028082">
    <property type="entry name" value="Peripla_BP_I"/>
</dbReference>
<name>A0ABS8WF17_9GAMM</name>
<keyword evidence="6" id="KW-1185">Reference proteome</keyword>
<gene>
    <name evidence="5" type="ORF">K6Y31_20120</name>
</gene>
<dbReference type="PANTHER" id="PTHR46847">
    <property type="entry name" value="D-ALLOSE-BINDING PERIPLASMIC PROTEIN-RELATED"/>
    <property type="match status" value="1"/>
</dbReference>
<accession>A0ABS8WF17</accession>
<dbReference type="Pfam" id="PF13407">
    <property type="entry name" value="Peripla_BP_4"/>
    <property type="match status" value="1"/>
</dbReference>
<dbReference type="InterPro" id="IPR025997">
    <property type="entry name" value="SBP_2_dom"/>
</dbReference>
<proteinExistence type="inferred from homology"/>
<evidence type="ECO:0000259" key="4">
    <source>
        <dbReference type="Pfam" id="PF13407"/>
    </source>
</evidence>
<keyword evidence="3" id="KW-0732">Signal</keyword>
<evidence type="ECO:0000313" key="5">
    <source>
        <dbReference type="EMBL" id="MCE2597085.1"/>
    </source>
</evidence>
<evidence type="ECO:0000313" key="6">
    <source>
        <dbReference type="Proteomes" id="UP001201273"/>
    </source>
</evidence>
<comment type="similarity">
    <text evidence="2">Belongs to the bacterial solute-binding protein 2 family.</text>
</comment>
<evidence type="ECO:0000256" key="1">
    <source>
        <dbReference type="ARBA" id="ARBA00004196"/>
    </source>
</evidence>
<dbReference type="CDD" id="cd06324">
    <property type="entry name" value="PBP1_ABC_sugar_binding-like"/>
    <property type="match status" value="1"/>
</dbReference>
<evidence type="ECO:0000256" key="3">
    <source>
        <dbReference type="ARBA" id="ARBA00022729"/>
    </source>
</evidence>
<reference evidence="5 6" key="1">
    <citation type="journal article" date="2022" name="Environ. Microbiol. Rep.">
        <title>Eco-phylogenetic analyses reveal divergent evolution of vitamin B12 metabolism in the marine bacterial family 'Psychromonadaceae'.</title>
        <authorList>
            <person name="Jin X."/>
            <person name="Yang Y."/>
            <person name="Cao H."/>
            <person name="Gao B."/>
            <person name="Zhao Z."/>
        </authorList>
    </citation>
    <scope>NUCLEOTIDE SEQUENCE [LARGE SCALE GENOMIC DNA]</scope>
    <source>
        <strain evidence="5 6">MKS20</strain>
    </source>
</reference>
<dbReference type="RefSeq" id="WP_233054829.1">
    <property type="nucleotide sequence ID" value="NZ_JAIMJA010000032.1"/>
</dbReference>
<dbReference type="PANTHER" id="PTHR46847:SF2">
    <property type="entry name" value="ABC TRANSPORTER SUGAR-BINDING PROTEIN"/>
    <property type="match status" value="1"/>
</dbReference>
<comment type="caution">
    <text evidence="5">The sequence shown here is derived from an EMBL/GenBank/DDBJ whole genome shotgun (WGS) entry which is preliminary data.</text>
</comment>
<evidence type="ECO:0000256" key="2">
    <source>
        <dbReference type="ARBA" id="ARBA00007639"/>
    </source>
</evidence>
<dbReference type="SUPFAM" id="SSF53822">
    <property type="entry name" value="Periplasmic binding protein-like I"/>
    <property type="match status" value="1"/>
</dbReference>
<feature type="domain" description="Periplasmic binding protein" evidence="4">
    <location>
        <begin position="55"/>
        <end position="325"/>
    </location>
</feature>
<dbReference type="Proteomes" id="UP001201273">
    <property type="component" value="Unassembled WGS sequence"/>
</dbReference>
<comment type="subcellular location">
    <subcellularLocation>
        <location evidence="1">Cell envelope</location>
    </subcellularLocation>
</comment>
<protein>
    <submittedName>
        <fullName evidence="5">ABC transporter substrate-binding protein</fullName>
    </submittedName>
</protein>
<sequence length="375" mass="42399">MINLQFNLLSISLWIQSVIKRKKIRILTRLSTLLFLTTTLFSASSLAKPQPDVLFINPGQTSESFWHDVDLFMQEAAKQLDLNLITYHAERNPYLMIKKVKQLIDDNQLPDYLVLVNEDNAATKMLYLLRGKPVKVMMLFNGLNEHDKSRFFNHTEGPFLVSSLMPDNYKIGYETAQQLLESKTANTEQAAQILIFSGNKNTPASNQRELGARQFIALHGKTELLQVVYANWDEQIAYKKTKLLLQRYSRLSYVWAANDAMALGAIRAAKESGKTPGKDIFFSAINTSEATLDARAEGTISSLGGSHFMAGGWAMVLISDDIQGKTVPKQIDQPMFQLIEPNTPLFDVLGAKNWQKVNFKQYKQNDTGQYSFSIK</sequence>
<organism evidence="5 6">
    <name type="scientific">Motilimonas cestriensis</name>
    <dbReference type="NCBI Taxonomy" id="2742685"/>
    <lineage>
        <taxon>Bacteria</taxon>
        <taxon>Pseudomonadati</taxon>
        <taxon>Pseudomonadota</taxon>
        <taxon>Gammaproteobacteria</taxon>
        <taxon>Alteromonadales</taxon>
        <taxon>Alteromonadales genera incertae sedis</taxon>
        <taxon>Motilimonas</taxon>
    </lineage>
</organism>